<feature type="binding site" evidence="11">
    <location>
        <begin position="138"/>
        <end position="141"/>
    </location>
    <ligand>
        <name>GTP</name>
        <dbReference type="ChEBI" id="CHEBI:37565"/>
        <label>1</label>
    </ligand>
</feature>
<feature type="transmembrane region" description="Helical" evidence="13">
    <location>
        <begin position="492"/>
        <end position="512"/>
    </location>
</feature>
<dbReference type="PANTHER" id="PTHR43185">
    <property type="entry name" value="FERROUS IRON TRANSPORT PROTEIN B"/>
    <property type="match status" value="1"/>
</dbReference>
<evidence type="ECO:0000313" key="15">
    <source>
        <dbReference type="EMBL" id="PRR83249.1"/>
    </source>
</evidence>
<dbReference type="Pfam" id="PF17910">
    <property type="entry name" value="FeoB_Cyto"/>
    <property type="match status" value="1"/>
</dbReference>
<dbReference type="PRINTS" id="PR00326">
    <property type="entry name" value="GTP1OBG"/>
</dbReference>
<keyword evidence="5 13" id="KW-0812">Transmembrane</keyword>
<dbReference type="Pfam" id="PF07664">
    <property type="entry name" value="FeoB_C"/>
    <property type="match status" value="1"/>
</dbReference>
<keyword evidence="12" id="KW-0479">Metal-binding</keyword>
<feature type="transmembrane region" description="Helical" evidence="13">
    <location>
        <begin position="427"/>
        <end position="448"/>
    </location>
</feature>
<keyword evidence="13" id="KW-0410">Iron transport</keyword>
<evidence type="ECO:0000313" key="16">
    <source>
        <dbReference type="Proteomes" id="UP000239471"/>
    </source>
</evidence>
<evidence type="ECO:0000256" key="7">
    <source>
        <dbReference type="ARBA" id="ARBA00022989"/>
    </source>
</evidence>
<evidence type="ECO:0000256" key="2">
    <source>
        <dbReference type="ARBA" id="ARBA00004651"/>
    </source>
</evidence>
<dbReference type="PROSITE" id="PS51711">
    <property type="entry name" value="G_FEOB"/>
    <property type="match status" value="1"/>
</dbReference>
<dbReference type="InterPro" id="IPR041069">
    <property type="entry name" value="FeoB_Cyto"/>
</dbReference>
<dbReference type="InterPro" id="IPR030389">
    <property type="entry name" value="G_FEOB_dom"/>
</dbReference>
<keyword evidence="13" id="KW-0408">Iron</keyword>
<dbReference type="OrthoDB" id="9809127at2"/>
<gene>
    <name evidence="15" type="primary">feoB_1</name>
    <name evidence="15" type="ORF">CLVI_10480</name>
</gene>
<evidence type="ECO:0000256" key="13">
    <source>
        <dbReference type="RuleBase" id="RU362098"/>
    </source>
</evidence>
<protein>
    <recommendedName>
        <fullName evidence="10 13">Ferrous iron transport protein B</fullName>
    </recommendedName>
</protein>
<feature type="transmembrane region" description="Helical" evidence="13">
    <location>
        <begin position="686"/>
        <end position="707"/>
    </location>
</feature>
<dbReference type="GO" id="GO:0005886">
    <property type="term" value="C:plasma membrane"/>
    <property type="evidence" value="ECO:0007669"/>
    <property type="project" value="UniProtKB-SubCell"/>
</dbReference>
<dbReference type="PANTHER" id="PTHR43185:SF2">
    <property type="entry name" value="FERROUS IRON TRANSPORT PROTEIN B"/>
    <property type="match status" value="1"/>
</dbReference>
<evidence type="ECO:0000256" key="6">
    <source>
        <dbReference type="ARBA" id="ARBA00022741"/>
    </source>
</evidence>
<keyword evidence="8 11" id="KW-0342">GTP-binding</keyword>
<keyword evidence="4" id="KW-1003">Cell membrane</keyword>
<dbReference type="Pfam" id="PF07670">
    <property type="entry name" value="Gate"/>
    <property type="match status" value="2"/>
</dbReference>
<dbReference type="InterPro" id="IPR003373">
    <property type="entry name" value="Fe2_transport_prot-B"/>
</dbReference>
<dbReference type="InterPro" id="IPR050860">
    <property type="entry name" value="FeoB_GTPase"/>
</dbReference>
<reference evidence="15 16" key="1">
    <citation type="submission" date="2018-03" db="EMBL/GenBank/DDBJ databases">
        <title>Genome sequence of Clostridium vincentii DSM 10228.</title>
        <authorList>
            <person name="Poehlein A."/>
            <person name="Daniel R."/>
        </authorList>
    </citation>
    <scope>NUCLEOTIDE SEQUENCE [LARGE SCALE GENOMIC DNA]</scope>
    <source>
        <strain evidence="15 16">DSM 10228</strain>
    </source>
</reference>
<comment type="caution">
    <text evidence="15">The sequence shown here is derived from an EMBL/GenBank/DDBJ whole genome shotgun (WGS) entry which is preliminary data.</text>
</comment>
<feature type="binding site" evidence="12">
    <location>
        <position position="44"/>
    </location>
    <ligand>
        <name>Mg(2+)</name>
        <dbReference type="ChEBI" id="CHEBI:18420"/>
        <label>2</label>
    </ligand>
</feature>
<dbReference type="SUPFAM" id="SSF52540">
    <property type="entry name" value="P-loop containing nucleoside triphosphate hydrolases"/>
    <property type="match status" value="1"/>
</dbReference>
<dbReference type="InterPro" id="IPR011642">
    <property type="entry name" value="Gate_dom"/>
</dbReference>
<dbReference type="Proteomes" id="UP000239471">
    <property type="component" value="Unassembled WGS sequence"/>
</dbReference>
<feature type="binding site" evidence="11">
    <location>
        <begin position="78"/>
        <end position="81"/>
    </location>
    <ligand>
        <name>GTP</name>
        <dbReference type="ChEBI" id="CHEBI:37565"/>
        <label>1</label>
    </ligand>
</feature>
<evidence type="ECO:0000256" key="12">
    <source>
        <dbReference type="PIRSR" id="PIRSR603373-2"/>
    </source>
</evidence>
<sequence length="711" mass="78284">MGLNKNSTGRNILASDKGVSGKKVEYEIALAGNPNVGKSTVFNALTGLNQHTGNWPGKTVGSAQGYYEYQGSKIKVVDLPGTYSLLSNSEEEEIARDYICFNNPDLVVVIADATNLERNLNLFFQIAEITEKVILCVNLIDEAKKKDIVIEYNEIIQQIGHCVVLATARDNIGIEELKAKVDREIKGKRSCLSHIKYDLDIEEGIYAIKDILRAELSIDDAKLTWIALRFVEGNKNIVNRIKEKLSIRNEIMQKVEEIQVQISSREREKPVEDAITETLVNTAEDIASKVVKKGSKESKKNDLNTKIDKILVSKITGIPIMILSLLFILWVTITLANYPSQLLTIIFKSIEEWLRVAFSLTSMPTWVNGILLDGLYVTVAWVIAVMLPPMAIFFPMFTLLEDLGYLPRIAFNLDNCFKKSCSCGKQALTMCMGLGCNAAGVVGCRIINSPREKLIAIITNVFMPCNGRFPTLIAVASIFIGGSVLGGAKGGLISALAVTCIIILGVFMTLLTSRILSKTILKGVQSGFILELPPYRKPQIRKVLVRSIFDRTLFVLGRAISVAAPAGIVIWIFANVQVTGGTLLSVCAEFLTPFAGTIGLDGYILMAFILGFPANEIVLPIIIMSYLRAGTIVGMDSLADLKELLISNGWTLLTAINMMILCLMHYPCGTTLWTIKKETGSFKWTAIAFIIPTIAGIGMCFIITQIWRIVF</sequence>
<evidence type="ECO:0000256" key="5">
    <source>
        <dbReference type="ARBA" id="ARBA00022692"/>
    </source>
</evidence>
<dbReference type="NCBIfam" id="TIGR00437">
    <property type="entry name" value="feoB"/>
    <property type="match status" value="1"/>
</dbReference>
<feature type="binding site" evidence="12">
    <location>
        <position position="47"/>
    </location>
    <ligand>
        <name>Mg(2+)</name>
        <dbReference type="ChEBI" id="CHEBI:18420"/>
        <label>2</label>
    </ligand>
</feature>
<evidence type="ECO:0000256" key="9">
    <source>
        <dbReference type="ARBA" id="ARBA00023136"/>
    </source>
</evidence>
<keyword evidence="12" id="KW-0460">Magnesium</keyword>
<evidence type="ECO:0000256" key="3">
    <source>
        <dbReference type="ARBA" id="ARBA00022448"/>
    </source>
</evidence>
<evidence type="ECO:0000259" key="14">
    <source>
        <dbReference type="PROSITE" id="PS51711"/>
    </source>
</evidence>
<proteinExistence type="inferred from homology"/>
<keyword evidence="7 13" id="KW-1133">Transmembrane helix</keyword>
<comment type="similarity">
    <text evidence="13">Belongs to the TRAFAC class TrmE-Era-EngA-EngB-Septin-like GTPase superfamily. FeoB GTPase (TC 9.A.8) family.</text>
</comment>
<evidence type="ECO:0000256" key="1">
    <source>
        <dbReference type="ARBA" id="ARBA00003926"/>
    </source>
</evidence>
<keyword evidence="13" id="KW-0406">Ion transport</keyword>
<feature type="transmembrane region" description="Helical" evidence="13">
    <location>
        <begin position="353"/>
        <end position="372"/>
    </location>
</feature>
<organism evidence="15 16">
    <name type="scientific">Clostridium vincentii</name>
    <dbReference type="NCBI Taxonomy" id="52704"/>
    <lineage>
        <taxon>Bacteria</taxon>
        <taxon>Bacillati</taxon>
        <taxon>Bacillota</taxon>
        <taxon>Clostridia</taxon>
        <taxon>Eubacteriales</taxon>
        <taxon>Clostridiaceae</taxon>
        <taxon>Clostridium</taxon>
    </lineage>
</organism>
<dbReference type="InterPro" id="IPR006073">
    <property type="entry name" value="GTP-bd"/>
</dbReference>
<dbReference type="Gene3D" id="1.10.287.1770">
    <property type="match status" value="1"/>
</dbReference>
<feature type="transmembrane region" description="Helical" evidence="13">
    <location>
        <begin position="379"/>
        <end position="400"/>
    </location>
</feature>
<dbReference type="InterPro" id="IPR011640">
    <property type="entry name" value="Fe2_transport_prot_B_C"/>
</dbReference>
<dbReference type="RefSeq" id="WP_106059068.1">
    <property type="nucleotide sequence ID" value="NZ_PVXQ01000008.1"/>
</dbReference>
<feature type="binding site" evidence="11">
    <location>
        <begin position="32"/>
        <end position="39"/>
    </location>
    <ligand>
        <name>GTP</name>
        <dbReference type="ChEBI" id="CHEBI:37565"/>
        <label>1</label>
    </ligand>
</feature>
<dbReference type="AlphaFoldDB" id="A0A2T0BH72"/>
<dbReference type="InterPro" id="IPR027417">
    <property type="entry name" value="P-loop_NTPase"/>
</dbReference>
<dbReference type="Gene3D" id="3.40.50.300">
    <property type="entry name" value="P-loop containing nucleotide triphosphate hydrolases"/>
    <property type="match status" value="1"/>
</dbReference>
<feature type="transmembrane region" description="Helical" evidence="13">
    <location>
        <begin position="469"/>
        <end position="486"/>
    </location>
</feature>
<feature type="domain" description="FeoB-type G" evidence="14">
    <location>
        <begin position="25"/>
        <end position="187"/>
    </location>
</feature>
<evidence type="ECO:0000256" key="4">
    <source>
        <dbReference type="ARBA" id="ARBA00022475"/>
    </source>
</evidence>
<evidence type="ECO:0000256" key="11">
    <source>
        <dbReference type="PIRSR" id="PIRSR603373-1"/>
    </source>
</evidence>
<comment type="function">
    <text evidence="1 13">Probable transporter of a GTP-driven Fe(2+) uptake system.</text>
</comment>
<feature type="binding site" evidence="12">
    <location>
        <position position="43"/>
    </location>
    <ligand>
        <name>Mg(2+)</name>
        <dbReference type="ChEBI" id="CHEBI:18420"/>
        <label>2</label>
    </ligand>
</feature>
<dbReference type="GO" id="GO:0005525">
    <property type="term" value="F:GTP binding"/>
    <property type="evidence" value="ECO:0007669"/>
    <property type="project" value="UniProtKB-KW"/>
</dbReference>
<keyword evidence="3 13" id="KW-0813">Transport</keyword>
<keyword evidence="16" id="KW-1185">Reference proteome</keyword>
<evidence type="ECO:0000256" key="8">
    <source>
        <dbReference type="ARBA" id="ARBA00023134"/>
    </source>
</evidence>
<keyword evidence="6 11" id="KW-0547">Nucleotide-binding</keyword>
<name>A0A2T0BH72_9CLOT</name>
<keyword evidence="9 13" id="KW-0472">Membrane</keyword>
<feature type="binding site" evidence="12">
    <location>
        <position position="46"/>
    </location>
    <ligand>
        <name>Mg(2+)</name>
        <dbReference type="ChEBI" id="CHEBI:18420"/>
        <label>2</label>
    </ligand>
</feature>
<dbReference type="EMBL" id="PVXQ01000008">
    <property type="protein sequence ID" value="PRR83249.1"/>
    <property type="molecule type" value="Genomic_DNA"/>
</dbReference>
<comment type="subcellular location">
    <subcellularLocation>
        <location evidence="2 13">Cell membrane</location>
        <topology evidence="2 13">Multi-pass membrane protein</topology>
    </subcellularLocation>
</comment>
<accession>A0A2T0BH72</accession>
<evidence type="ECO:0000256" key="10">
    <source>
        <dbReference type="NCBIfam" id="TIGR00437"/>
    </source>
</evidence>
<feature type="transmembrane region" description="Helical" evidence="13">
    <location>
        <begin position="644"/>
        <end position="666"/>
    </location>
</feature>
<feature type="transmembrane region" description="Helical" evidence="13">
    <location>
        <begin position="552"/>
        <end position="574"/>
    </location>
</feature>
<feature type="transmembrane region" description="Helical" evidence="13">
    <location>
        <begin position="310"/>
        <end position="333"/>
    </location>
</feature>
<dbReference type="Pfam" id="PF02421">
    <property type="entry name" value="FeoB_N"/>
    <property type="match status" value="1"/>
</dbReference>
<dbReference type="GO" id="GO:0046872">
    <property type="term" value="F:metal ion binding"/>
    <property type="evidence" value="ECO:0007669"/>
    <property type="project" value="UniProtKB-KW"/>
</dbReference>
<dbReference type="GO" id="GO:0015093">
    <property type="term" value="F:ferrous iron transmembrane transporter activity"/>
    <property type="evidence" value="ECO:0007669"/>
    <property type="project" value="UniProtKB-UniRule"/>
</dbReference>
<dbReference type="CDD" id="cd01879">
    <property type="entry name" value="FeoB"/>
    <property type="match status" value="1"/>
</dbReference>